<dbReference type="EMBL" id="JAGGKT010000014">
    <property type="protein sequence ID" value="MBP1933870.1"/>
    <property type="molecule type" value="Genomic_DNA"/>
</dbReference>
<keyword evidence="2 4" id="KW-0560">Oxidoreductase</keyword>
<dbReference type="SUPFAM" id="SSF53659">
    <property type="entry name" value="Isocitrate/Isopropylmalate dehydrogenase-like"/>
    <property type="match status" value="1"/>
</dbReference>
<dbReference type="Gene3D" id="3.40.718.10">
    <property type="entry name" value="Isopropylmalate Dehydrogenase"/>
    <property type="match status" value="1"/>
</dbReference>
<dbReference type="InterPro" id="IPR005255">
    <property type="entry name" value="PdxA_fam"/>
</dbReference>
<comment type="caution">
    <text evidence="4">The sequence shown here is derived from an EMBL/GenBank/DDBJ whole genome shotgun (WGS) entry which is preliminary data.</text>
</comment>
<evidence type="ECO:0000256" key="2">
    <source>
        <dbReference type="ARBA" id="ARBA00023002"/>
    </source>
</evidence>
<dbReference type="Pfam" id="PF04166">
    <property type="entry name" value="PdxA"/>
    <property type="match status" value="1"/>
</dbReference>
<dbReference type="GO" id="GO:0050570">
    <property type="term" value="F:4-hydroxythreonine-4-phosphate dehydrogenase activity"/>
    <property type="evidence" value="ECO:0007669"/>
    <property type="project" value="UniProtKB-EC"/>
</dbReference>
<reference evidence="4 5" key="1">
    <citation type="submission" date="2021-03" db="EMBL/GenBank/DDBJ databases">
        <title>Genomic Encyclopedia of Type Strains, Phase IV (KMG-IV): sequencing the most valuable type-strain genomes for metagenomic binning, comparative biology and taxonomic classification.</title>
        <authorList>
            <person name="Goeker M."/>
        </authorList>
    </citation>
    <scope>NUCLEOTIDE SEQUENCE [LARGE SCALE GENOMIC DNA]</scope>
    <source>
        <strain evidence="4 5">DSM 24738</strain>
    </source>
</reference>
<keyword evidence="1" id="KW-0479">Metal-binding</keyword>
<dbReference type="RefSeq" id="WP_209811885.1">
    <property type="nucleotide sequence ID" value="NZ_JAGGKT010000014.1"/>
</dbReference>
<evidence type="ECO:0000313" key="5">
    <source>
        <dbReference type="Proteomes" id="UP001519343"/>
    </source>
</evidence>
<name>A0ABS4GUC1_9BACL</name>
<keyword evidence="5" id="KW-1185">Reference proteome</keyword>
<sequence length="333" mass="36017">MNQKTKPVMGLLHGEATGIGSELVARALQEKEVRELATWVLIGDERVFQLGEKIAGAPIGYQKVESFDEIDLTQDAVWLIDKPSIDPNDIELGKLSAESGRATGETLTFAVRLAQDNKLDGVVYAPLNKDALYKGGFRFQDDIHLLASLFGYESGFGEVNVMENLWVTRATSHIPIKDVAEKITKERVLEVIQFANGVLRKAGFSNPRIAVAALNPHAGDGGLIGREEIEEITPAVKIAQEQGLNVEGPYPADTIFLRLKNNPFDCFLAMYHDQAQTGMKLMGFHKGVTVSAGLPVVLTTPAHGTAFDIAGKGSANPGAMTHAMKLAVRLATL</sequence>
<dbReference type="EC" id="1.1.1.262" evidence="4"/>
<accession>A0ABS4GUC1</accession>
<evidence type="ECO:0000256" key="1">
    <source>
        <dbReference type="ARBA" id="ARBA00022723"/>
    </source>
</evidence>
<gene>
    <name evidence="4" type="ORF">J2Z37_003887</name>
</gene>
<evidence type="ECO:0000256" key="3">
    <source>
        <dbReference type="ARBA" id="ARBA00023027"/>
    </source>
</evidence>
<evidence type="ECO:0000313" key="4">
    <source>
        <dbReference type="EMBL" id="MBP1933870.1"/>
    </source>
</evidence>
<proteinExistence type="predicted"/>
<dbReference type="Proteomes" id="UP001519343">
    <property type="component" value="Unassembled WGS sequence"/>
</dbReference>
<organism evidence="4 5">
    <name type="scientific">Ammoniphilus resinae</name>
    <dbReference type="NCBI Taxonomy" id="861532"/>
    <lineage>
        <taxon>Bacteria</taxon>
        <taxon>Bacillati</taxon>
        <taxon>Bacillota</taxon>
        <taxon>Bacilli</taxon>
        <taxon>Bacillales</taxon>
        <taxon>Paenibacillaceae</taxon>
        <taxon>Aneurinibacillus group</taxon>
        <taxon>Ammoniphilus</taxon>
    </lineage>
</organism>
<protein>
    <submittedName>
        <fullName evidence="4">4-hydroxythreonine-4-phosphate dehydrogenase</fullName>
        <ecNumber evidence="4">1.1.1.262</ecNumber>
    </submittedName>
</protein>
<keyword evidence="3" id="KW-0520">NAD</keyword>
<dbReference type="PANTHER" id="PTHR30004">
    <property type="entry name" value="4-HYDROXYTHREONINE-4-PHOSPHATE DEHYDROGENASE"/>
    <property type="match status" value="1"/>
</dbReference>
<dbReference type="PANTHER" id="PTHR30004:SF3">
    <property type="entry name" value="4-HYDROXYTHREONINE-4-PHOSPHATE DEHYDROGENASE 2-RELATED"/>
    <property type="match status" value="1"/>
</dbReference>